<sequence>MIKETRLSPEMIDALELAIREAVQERIDTDPDVADCYLRITPGKWLVQVMYIEESNLTTPNRDVALLNLMYDLKDSYGGNEIWMLNDEAIHDLAQSYGEMIEIDICMN</sequence>
<reference evidence="2" key="1">
    <citation type="submission" date="2018-02" db="EMBL/GenBank/DDBJ databases">
        <authorList>
            <person name="Clavel T."/>
            <person name="Strowig T."/>
        </authorList>
    </citation>
    <scope>NUCLEOTIDE SEQUENCE [LARGE SCALE GENOMIC DNA]</scope>
    <source>
        <strain evidence="2">DSM 100764</strain>
    </source>
</reference>
<dbReference type="RefSeq" id="WP_107036380.1">
    <property type="nucleotide sequence ID" value="NZ_CP098825.1"/>
</dbReference>
<accession>A0A2V1ISZ4</accession>
<dbReference type="EMBL" id="PUBV01000017">
    <property type="protein sequence ID" value="PWB06995.1"/>
    <property type="molecule type" value="Genomic_DNA"/>
</dbReference>
<keyword evidence="2" id="KW-1185">Reference proteome</keyword>
<proteinExistence type="predicted"/>
<dbReference type="Proteomes" id="UP000244925">
    <property type="component" value="Unassembled WGS sequence"/>
</dbReference>
<organism evidence="1 2">
    <name type="scientific">Paramuribaculum intestinale</name>
    <dbReference type="NCBI Taxonomy" id="2094151"/>
    <lineage>
        <taxon>Bacteria</taxon>
        <taxon>Pseudomonadati</taxon>
        <taxon>Bacteroidota</taxon>
        <taxon>Bacteroidia</taxon>
        <taxon>Bacteroidales</taxon>
        <taxon>Muribaculaceae</taxon>
        <taxon>Paramuribaculum</taxon>
    </lineage>
</organism>
<comment type="caution">
    <text evidence="1">The sequence shown here is derived from an EMBL/GenBank/DDBJ whole genome shotgun (WGS) entry which is preliminary data.</text>
</comment>
<evidence type="ECO:0000313" key="2">
    <source>
        <dbReference type="Proteomes" id="UP000244925"/>
    </source>
</evidence>
<dbReference type="GeneID" id="93423585"/>
<evidence type="ECO:0000313" key="1">
    <source>
        <dbReference type="EMBL" id="PWB06995.1"/>
    </source>
</evidence>
<dbReference type="AlphaFoldDB" id="A0A2V1ISZ4"/>
<gene>
    <name evidence="1" type="ORF">C5O25_08855</name>
</gene>
<protein>
    <submittedName>
        <fullName evidence="1">Uncharacterized protein</fullName>
    </submittedName>
</protein>
<name>A0A2V1ISZ4_9BACT</name>